<dbReference type="Proteomes" id="UP001622612">
    <property type="component" value="Chromosome"/>
</dbReference>
<dbReference type="PROSITE" id="PS00092">
    <property type="entry name" value="N6_MTASE"/>
    <property type="match status" value="1"/>
</dbReference>
<dbReference type="InterPro" id="IPR029063">
    <property type="entry name" value="SAM-dependent_MTases_sf"/>
</dbReference>
<name>A0ABZ2TNC3_9BACT</name>
<dbReference type="EC" id="2.1.1.171" evidence="3"/>
<evidence type="ECO:0000313" key="3">
    <source>
        <dbReference type="EMBL" id="WYM97338.1"/>
    </source>
</evidence>
<keyword evidence="2 3" id="KW-0808">Transferase</keyword>
<keyword evidence="1 3" id="KW-0489">Methyltransferase</keyword>
<dbReference type="PIRSF" id="PIRSF004553">
    <property type="entry name" value="CHP00095"/>
    <property type="match status" value="1"/>
</dbReference>
<dbReference type="SUPFAM" id="SSF53335">
    <property type="entry name" value="S-adenosyl-L-methionine-dependent methyltransferases"/>
    <property type="match status" value="1"/>
</dbReference>
<dbReference type="PANTHER" id="PTHR43542:SF1">
    <property type="entry name" value="METHYLTRANSFERASE"/>
    <property type="match status" value="1"/>
</dbReference>
<dbReference type="CDD" id="cd02440">
    <property type="entry name" value="AdoMet_MTases"/>
    <property type="match status" value="1"/>
</dbReference>
<dbReference type="GO" id="GO:0052913">
    <property type="term" value="F:16S rRNA (guanine(966)-N(2))-methyltransferase activity"/>
    <property type="evidence" value="ECO:0007669"/>
    <property type="project" value="UniProtKB-EC"/>
</dbReference>
<evidence type="ECO:0000313" key="4">
    <source>
        <dbReference type="Proteomes" id="UP001622612"/>
    </source>
</evidence>
<accession>A0ABZ2TNC3</accession>
<protein>
    <submittedName>
        <fullName evidence="3">16S rRNA (Guanine(966)-N(2))-methyltransferase RsmD</fullName>
        <ecNumber evidence="3">2.1.1.171</ecNumber>
    </submittedName>
</protein>
<gene>
    <name evidence="3" type="primary">rsmD</name>
    <name evidence="3" type="ORF">LQ356_00370</name>
</gene>
<dbReference type="InterPro" id="IPR004398">
    <property type="entry name" value="RNA_MeTrfase_RsmD"/>
</dbReference>
<evidence type="ECO:0000256" key="1">
    <source>
        <dbReference type="ARBA" id="ARBA00022603"/>
    </source>
</evidence>
<dbReference type="RefSeq" id="WP_405311733.1">
    <property type="nucleotide sequence ID" value="NZ_CP088155.1"/>
</dbReference>
<proteinExistence type="predicted"/>
<evidence type="ECO:0000256" key="2">
    <source>
        <dbReference type="ARBA" id="ARBA00022679"/>
    </source>
</evidence>
<dbReference type="EMBL" id="CP088155">
    <property type="protein sequence ID" value="WYM97338.1"/>
    <property type="molecule type" value="Genomic_DNA"/>
</dbReference>
<sequence>MLKIIAGKYKSRIINQPPKSTTRPTINRAREAIFSSIQFSVENKKFLDLFSGSSSFCLEALSRGAKLGVSIEKDHEAYLVSLENKSILGENNLCIFNTDAISYLNKIVNEKFDYIYLDPPYKIFNIINNCLEIIFSKKILNKDGIIIIETNKKTLELNNLSHYQMVKTKKYGNIYIYYLKYINNL</sequence>
<keyword evidence="4" id="KW-1185">Reference proteome</keyword>
<dbReference type="Pfam" id="PF03602">
    <property type="entry name" value="Cons_hypoth95"/>
    <property type="match status" value="1"/>
</dbReference>
<dbReference type="InterPro" id="IPR002052">
    <property type="entry name" value="DNA_methylase_N6_adenine_CS"/>
</dbReference>
<dbReference type="Gene3D" id="3.40.50.150">
    <property type="entry name" value="Vaccinia Virus protein VP39"/>
    <property type="match status" value="1"/>
</dbReference>
<dbReference type="NCBIfam" id="TIGR00095">
    <property type="entry name" value="16S rRNA (guanine(966)-N(2))-methyltransferase RsmD"/>
    <property type="match status" value="1"/>
</dbReference>
<dbReference type="PANTHER" id="PTHR43542">
    <property type="entry name" value="METHYLTRANSFERASE"/>
    <property type="match status" value="1"/>
</dbReference>
<reference evidence="3" key="1">
    <citation type="submission" date="2021-11" db="EMBL/GenBank/DDBJ databases">
        <title>The first genome sequence of unculturable Mycoplasma faucium obtained by de novo assembly of metagenomic reads.</title>
        <authorList>
            <person name="Sabat A.J."/>
            <person name="Bathoorn E."/>
            <person name="Akkerboom V."/>
            <person name="Friedrich A.W."/>
        </authorList>
    </citation>
    <scope>NUCLEOTIDE SEQUENCE [LARGE SCALE GENOMIC DNA]</scope>
    <source>
        <strain evidence="3">UMCG-MFM1</strain>
    </source>
</reference>
<organism evidence="3 4">
    <name type="scientific">Metamycoplasma faucium</name>
    <dbReference type="NCBI Taxonomy" id="56142"/>
    <lineage>
        <taxon>Bacteria</taxon>
        <taxon>Bacillati</taxon>
        <taxon>Mycoplasmatota</taxon>
        <taxon>Mycoplasmoidales</taxon>
        <taxon>Metamycoplasmataceae</taxon>
        <taxon>Metamycoplasma</taxon>
    </lineage>
</organism>